<gene>
    <name evidence="8" type="ORF">N656DRAFT_797747</name>
</gene>
<sequence length="569" mass="60829">MGPRLSSEGPSSHVPGHRRQDSEAAIDTIKPGPARPSDSGPVTWMSLPRKDQLFILFLCRFADFLQIASMQTYVYHQLKSLDEHLSDAQISNQAGILQGGFTGAQVLTAVLWGRAADASWCGRKRVVLIGILGTAVSCLGYGFATSFGSALFWRVFGGAINGIVGIIRTMVYENTIEKKYQSRAFLILPLSFNVAGVLGPIMGGWLADPASTLPGLFGPGGRFECDLVKAYPYALPSITNAVILALVGCIVALALEETGEFKGRFDLGLHVAAKIRRAICGGTADDGYSPVPDNDAAADIQLQRAKEKMEATSSTPHRGERSGPKLPFNRIFTRNLCLTLAATAFYDFHLGAFTNMWTLFLTTPRHSADGMTARRSLTSGLMGGGLGMPAPTLGFATSILGWLGMLLQICLYPPVNARLGTLKCFQWFLLLFPLQYLLTPYLAVLPSDTNPPGAASGPFVWTGIVLILLIHTAARTMTLPASIILVNNASPHPSVLSTVHTLGQSVSAGFRTVGPVVGGYWYGKSLDRGVVGASWWAVAAMSAMGWATATLCREGSGHDIYLEGDEKGA</sequence>
<keyword evidence="4 7" id="KW-1133">Transmembrane helix</keyword>
<feature type="transmembrane region" description="Helical" evidence="7">
    <location>
        <begin position="233"/>
        <end position="255"/>
    </location>
</feature>
<dbReference type="SUPFAM" id="SSF103473">
    <property type="entry name" value="MFS general substrate transporter"/>
    <property type="match status" value="1"/>
</dbReference>
<evidence type="ECO:0000313" key="9">
    <source>
        <dbReference type="Proteomes" id="UP001302812"/>
    </source>
</evidence>
<evidence type="ECO:0000256" key="2">
    <source>
        <dbReference type="ARBA" id="ARBA00022448"/>
    </source>
</evidence>
<keyword evidence="3 7" id="KW-0812">Transmembrane</keyword>
<dbReference type="InterPro" id="IPR011701">
    <property type="entry name" value="MFS"/>
</dbReference>
<feature type="transmembrane region" description="Helical" evidence="7">
    <location>
        <begin position="424"/>
        <end position="443"/>
    </location>
</feature>
<dbReference type="GO" id="GO:0016020">
    <property type="term" value="C:membrane"/>
    <property type="evidence" value="ECO:0007669"/>
    <property type="project" value="UniProtKB-SubCell"/>
</dbReference>
<dbReference type="GO" id="GO:0022857">
    <property type="term" value="F:transmembrane transporter activity"/>
    <property type="evidence" value="ECO:0007669"/>
    <property type="project" value="InterPro"/>
</dbReference>
<comment type="subcellular location">
    <subcellularLocation>
        <location evidence="1">Membrane</location>
        <topology evidence="1">Multi-pass membrane protein</topology>
    </subcellularLocation>
</comment>
<dbReference type="PANTHER" id="PTHR23504">
    <property type="entry name" value="MAJOR FACILITATOR SUPERFAMILY DOMAIN-CONTAINING PROTEIN 10"/>
    <property type="match status" value="1"/>
</dbReference>
<evidence type="ECO:0000256" key="4">
    <source>
        <dbReference type="ARBA" id="ARBA00022989"/>
    </source>
</evidence>
<dbReference type="Gene3D" id="1.20.1250.20">
    <property type="entry name" value="MFS general substrate transporter like domains"/>
    <property type="match status" value="1"/>
</dbReference>
<organism evidence="8 9">
    <name type="scientific">Canariomyces notabilis</name>
    <dbReference type="NCBI Taxonomy" id="2074819"/>
    <lineage>
        <taxon>Eukaryota</taxon>
        <taxon>Fungi</taxon>
        <taxon>Dikarya</taxon>
        <taxon>Ascomycota</taxon>
        <taxon>Pezizomycotina</taxon>
        <taxon>Sordariomycetes</taxon>
        <taxon>Sordariomycetidae</taxon>
        <taxon>Sordariales</taxon>
        <taxon>Chaetomiaceae</taxon>
        <taxon>Canariomyces</taxon>
    </lineage>
</organism>
<evidence type="ECO:0000256" key="1">
    <source>
        <dbReference type="ARBA" id="ARBA00004141"/>
    </source>
</evidence>
<dbReference type="Pfam" id="PF07690">
    <property type="entry name" value="MFS_1"/>
    <property type="match status" value="1"/>
</dbReference>
<feature type="transmembrane region" description="Helical" evidence="7">
    <location>
        <begin position="184"/>
        <end position="207"/>
    </location>
</feature>
<feature type="transmembrane region" description="Helical" evidence="7">
    <location>
        <begin position="53"/>
        <end position="75"/>
    </location>
</feature>
<name>A0AAN6TEY2_9PEZI</name>
<keyword evidence="2" id="KW-0813">Transport</keyword>
<feature type="transmembrane region" description="Helical" evidence="7">
    <location>
        <begin position="150"/>
        <end position="172"/>
    </location>
</feature>
<comment type="caution">
    <text evidence="8">The sequence shown here is derived from an EMBL/GenBank/DDBJ whole genome shotgun (WGS) entry which is preliminary data.</text>
</comment>
<evidence type="ECO:0000256" key="6">
    <source>
        <dbReference type="SAM" id="MobiDB-lite"/>
    </source>
</evidence>
<dbReference type="EMBL" id="MU853340">
    <property type="protein sequence ID" value="KAK4113219.1"/>
    <property type="molecule type" value="Genomic_DNA"/>
</dbReference>
<evidence type="ECO:0000256" key="7">
    <source>
        <dbReference type="SAM" id="Phobius"/>
    </source>
</evidence>
<evidence type="ECO:0000256" key="3">
    <source>
        <dbReference type="ARBA" id="ARBA00022692"/>
    </source>
</evidence>
<feature type="transmembrane region" description="Helical" evidence="7">
    <location>
        <begin position="392"/>
        <end position="412"/>
    </location>
</feature>
<feature type="region of interest" description="Disordered" evidence="6">
    <location>
        <begin position="1"/>
        <end position="42"/>
    </location>
</feature>
<keyword evidence="9" id="KW-1185">Reference proteome</keyword>
<dbReference type="PANTHER" id="PTHR23504:SF16">
    <property type="entry name" value="TRANSPORTER, PUTATIVE (AFU_ORTHOLOGUE AFUA_1G13970)-RELATED"/>
    <property type="match status" value="1"/>
</dbReference>
<evidence type="ECO:0000313" key="8">
    <source>
        <dbReference type="EMBL" id="KAK4113219.1"/>
    </source>
</evidence>
<reference evidence="8" key="2">
    <citation type="submission" date="2023-05" db="EMBL/GenBank/DDBJ databases">
        <authorList>
            <consortium name="Lawrence Berkeley National Laboratory"/>
            <person name="Steindorff A."/>
            <person name="Hensen N."/>
            <person name="Bonometti L."/>
            <person name="Westerberg I."/>
            <person name="Brannstrom I.O."/>
            <person name="Guillou S."/>
            <person name="Cros-Aarteil S."/>
            <person name="Calhoun S."/>
            <person name="Haridas S."/>
            <person name="Kuo A."/>
            <person name="Mondo S."/>
            <person name="Pangilinan J."/>
            <person name="Riley R."/>
            <person name="Labutti K."/>
            <person name="Andreopoulos B."/>
            <person name="Lipzen A."/>
            <person name="Chen C."/>
            <person name="Yanf M."/>
            <person name="Daum C."/>
            <person name="Ng V."/>
            <person name="Clum A."/>
            <person name="Ohm R."/>
            <person name="Martin F."/>
            <person name="Silar P."/>
            <person name="Natvig D."/>
            <person name="Lalanne C."/>
            <person name="Gautier V."/>
            <person name="Ament-Velasquez S.L."/>
            <person name="Kruys A."/>
            <person name="Hutchinson M.I."/>
            <person name="Powell A.J."/>
            <person name="Barry K."/>
            <person name="Miller A.N."/>
            <person name="Grigoriev I.V."/>
            <person name="Debuchy R."/>
            <person name="Gladieux P."/>
            <person name="Thoren M.H."/>
            <person name="Johannesson H."/>
        </authorList>
    </citation>
    <scope>NUCLEOTIDE SEQUENCE</scope>
    <source>
        <strain evidence="8">CBS 508.74</strain>
    </source>
</reference>
<dbReference type="InterPro" id="IPR036259">
    <property type="entry name" value="MFS_trans_sf"/>
</dbReference>
<dbReference type="GeneID" id="89941807"/>
<dbReference type="RefSeq" id="XP_064670789.1">
    <property type="nucleotide sequence ID" value="XM_064817682.1"/>
</dbReference>
<feature type="transmembrane region" description="Helical" evidence="7">
    <location>
        <begin position="455"/>
        <end position="474"/>
    </location>
</feature>
<protein>
    <submittedName>
        <fullName evidence="8">MFS general substrate transporter</fullName>
    </submittedName>
</protein>
<dbReference type="Proteomes" id="UP001302812">
    <property type="component" value="Unassembled WGS sequence"/>
</dbReference>
<feature type="transmembrane region" description="Helical" evidence="7">
    <location>
        <begin position="95"/>
        <end position="114"/>
    </location>
</feature>
<keyword evidence="5 7" id="KW-0472">Membrane</keyword>
<reference evidence="8" key="1">
    <citation type="journal article" date="2023" name="Mol. Phylogenet. Evol.">
        <title>Genome-scale phylogeny and comparative genomics of the fungal order Sordariales.</title>
        <authorList>
            <person name="Hensen N."/>
            <person name="Bonometti L."/>
            <person name="Westerberg I."/>
            <person name="Brannstrom I.O."/>
            <person name="Guillou S."/>
            <person name="Cros-Aarteil S."/>
            <person name="Calhoun S."/>
            <person name="Haridas S."/>
            <person name="Kuo A."/>
            <person name="Mondo S."/>
            <person name="Pangilinan J."/>
            <person name="Riley R."/>
            <person name="LaButti K."/>
            <person name="Andreopoulos B."/>
            <person name="Lipzen A."/>
            <person name="Chen C."/>
            <person name="Yan M."/>
            <person name="Daum C."/>
            <person name="Ng V."/>
            <person name="Clum A."/>
            <person name="Steindorff A."/>
            <person name="Ohm R.A."/>
            <person name="Martin F."/>
            <person name="Silar P."/>
            <person name="Natvig D.O."/>
            <person name="Lalanne C."/>
            <person name="Gautier V."/>
            <person name="Ament-Velasquez S.L."/>
            <person name="Kruys A."/>
            <person name="Hutchinson M.I."/>
            <person name="Powell A.J."/>
            <person name="Barry K."/>
            <person name="Miller A.N."/>
            <person name="Grigoriev I.V."/>
            <person name="Debuchy R."/>
            <person name="Gladieux P."/>
            <person name="Hiltunen Thoren M."/>
            <person name="Johannesson H."/>
        </authorList>
    </citation>
    <scope>NUCLEOTIDE SEQUENCE</scope>
    <source>
        <strain evidence="8">CBS 508.74</strain>
    </source>
</reference>
<feature type="transmembrane region" description="Helical" evidence="7">
    <location>
        <begin position="336"/>
        <end position="357"/>
    </location>
</feature>
<accession>A0AAN6TEY2</accession>
<proteinExistence type="predicted"/>
<dbReference type="AlphaFoldDB" id="A0AAN6TEY2"/>
<evidence type="ECO:0000256" key="5">
    <source>
        <dbReference type="ARBA" id="ARBA00023136"/>
    </source>
</evidence>
<feature type="transmembrane region" description="Helical" evidence="7">
    <location>
        <begin position="126"/>
        <end position="144"/>
    </location>
</feature>